<dbReference type="EMBL" id="MWUE01000033">
    <property type="protein sequence ID" value="OQP30569.1"/>
    <property type="molecule type" value="Genomic_DNA"/>
</dbReference>
<name>A0A1V9D9S1_9GAMM</name>
<protein>
    <submittedName>
        <fullName evidence="4">DUF1471 domain-containing protein</fullName>
    </submittedName>
</protein>
<evidence type="ECO:0000313" key="4">
    <source>
        <dbReference type="EMBL" id="OQP30569.1"/>
    </source>
</evidence>
<evidence type="ECO:0000313" key="5">
    <source>
        <dbReference type="Proteomes" id="UP000192769"/>
    </source>
</evidence>
<dbReference type="RefSeq" id="WP_081141705.1">
    <property type="nucleotide sequence ID" value="NZ_MWUE01000033.1"/>
</dbReference>
<keyword evidence="1 2" id="KW-0732">Signal</keyword>
<evidence type="ECO:0000256" key="2">
    <source>
        <dbReference type="SAM" id="SignalP"/>
    </source>
</evidence>
<organism evidence="4 5">
    <name type="scientific">Pantoea latae</name>
    <dbReference type="NCBI Taxonomy" id="1964541"/>
    <lineage>
        <taxon>Bacteria</taxon>
        <taxon>Pseudomonadati</taxon>
        <taxon>Pseudomonadota</taxon>
        <taxon>Gammaproteobacteria</taxon>
        <taxon>Enterobacterales</taxon>
        <taxon>Erwiniaceae</taxon>
        <taxon>Pantoea</taxon>
    </lineage>
</organism>
<evidence type="ECO:0000256" key="1">
    <source>
        <dbReference type="ARBA" id="ARBA00022729"/>
    </source>
</evidence>
<dbReference type="InterPro" id="IPR010854">
    <property type="entry name" value="YdgH/BhsA/McbA-like_dom"/>
</dbReference>
<dbReference type="SUPFAM" id="SSF159871">
    <property type="entry name" value="YdgH-like"/>
    <property type="match status" value="1"/>
</dbReference>
<dbReference type="AlphaFoldDB" id="A0A1V9D9S1"/>
<feature type="signal peptide" evidence="2">
    <location>
        <begin position="1"/>
        <end position="22"/>
    </location>
</feature>
<keyword evidence="5" id="KW-1185">Reference proteome</keyword>
<feature type="domain" description="YdgH/BhsA/McbA-like" evidence="3">
    <location>
        <begin position="24"/>
        <end position="67"/>
    </location>
</feature>
<dbReference type="Pfam" id="PF07338">
    <property type="entry name" value="YdgH_BhsA-like"/>
    <property type="match status" value="1"/>
</dbReference>
<dbReference type="Proteomes" id="UP000192769">
    <property type="component" value="Unassembled WGS sequence"/>
</dbReference>
<dbReference type="InterPro" id="IPR025543">
    <property type="entry name" value="Dodecin-like"/>
</dbReference>
<dbReference type="Gene3D" id="3.30.1660.10">
    <property type="entry name" value="Flavin-binding protein dodecin"/>
    <property type="match status" value="1"/>
</dbReference>
<reference evidence="4 5" key="1">
    <citation type="submission" date="2017-02" db="EMBL/GenBank/DDBJ databases">
        <title>Whole genome shotgun sequence of Pantoea agglomerans strain AS1 isolated from a cycad, Zamia floridana in Central Florida, USA.</title>
        <authorList>
            <person name="Lata P."/>
            <person name="Govindarajan S."/>
            <person name="Qi F."/>
            <person name="Li J.-L."/>
            <person name="Maurya S.K."/>
            <person name="Sahoo M.K."/>
        </authorList>
    </citation>
    <scope>NUCLEOTIDE SEQUENCE [LARGE SCALE GENOMIC DNA]</scope>
    <source>
        <strain evidence="4 5">AS1</strain>
    </source>
</reference>
<dbReference type="OrthoDB" id="6544580at2"/>
<evidence type="ECO:0000259" key="3">
    <source>
        <dbReference type="Pfam" id="PF07338"/>
    </source>
</evidence>
<feature type="chain" id="PRO_5013093899" evidence="2">
    <location>
        <begin position="23"/>
        <end position="69"/>
    </location>
</feature>
<gene>
    <name evidence="4" type="ORF">B2J69_20215</name>
</gene>
<proteinExistence type="predicted"/>
<dbReference type="InterPro" id="IPR036275">
    <property type="entry name" value="YdgH-like_sf"/>
</dbReference>
<comment type="caution">
    <text evidence="4">The sequence shown here is derived from an EMBL/GenBank/DDBJ whole genome shotgun (WGS) entry which is preliminary data.</text>
</comment>
<accession>A0A1V9D9S1</accession>
<sequence>MKTVKSALIIAALTAISFGSFAKSVTATGSTLDEAESQIAQQAKKAGSDYKITESYAGNQFHMTAELIK</sequence>